<evidence type="ECO:0000256" key="1">
    <source>
        <dbReference type="ARBA" id="ARBA00022801"/>
    </source>
</evidence>
<dbReference type="CDD" id="cd01285">
    <property type="entry name" value="nucleoside_deaminase"/>
    <property type="match status" value="1"/>
</dbReference>
<evidence type="ECO:0000313" key="4">
    <source>
        <dbReference type="Proteomes" id="UP000823046"/>
    </source>
</evidence>
<dbReference type="Pfam" id="PF00383">
    <property type="entry name" value="dCMP_cyt_deam_1"/>
    <property type="match status" value="1"/>
</dbReference>
<sequence length="158" mass="17808">MALYQETHAERALEEAEVPVGCVVVCRETGEIVATGRNASNRTKDATRHCELMAIEQMFRLPQFEGNTEKTVKALSNCDFFITCEPCIMCAAALQYLGIKRIYYGCRNERFGGCGSIISLHLGLSSRLREFRCTGDYLGDEAIALFKKFYNRGNTKRE</sequence>
<dbReference type="InterPro" id="IPR002125">
    <property type="entry name" value="CMP_dCMP_dom"/>
</dbReference>
<dbReference type="PANTHER" id="PTHR11079">
    <property type="entry name" value="CYTOSINE DEAMINASE FAMILY MEMBER"/>
    <property type="match status" value="1"/>
</dbReference>
<proteinExistence type="predicted"/>
<comment type="caution">
    <text evidence="3">The sequence shown here is derived from an EMBL/GenBank/DDBJ whole genome shotgun (WGS) entry which is preliminary data.</text>
</comment>
<dbReference type="InterPro" id="IPR016193">
    <property type="entry name" value="Cytidine_deaminase-like"/>
</dbReference>
<dbReference type="PROSITE" id="PS51747">
    <property type="entry name" value="CYT_DCMP_DEAMINASES_2"/>
    <property type="match status" value="1"/>
</dbReference>
<keyword evidence="1" id="KW-0378">Hydrolase</keyword>
<keyword evidence="4" id="KW-1185">Reference proteome</keyword>
<reference evidence="3 4" key="1">
    <citation type="journal article" date="2020" name="bioRxiv">
        <title>Metabolic contributions of an alphaproteobacterial endosymbiont in the apicomplexan Cardiosporidium cionae.</title>
        <authorList>
            <person name="Hunter E.S."/>
            <person name="Paight C.J."/>
            <person name="Lane C.E."/>
        </authorList>
    </citation>
    <scope>NUCLEOTIDE SEQUENCE [LARGE SCALE GENOMIC DNA]</scope>
    <source>
        <strain evidence="3">ESH_2018</strain>
    </source>
</reference>
<feature type="domain" description="CMP/dCMP-type deaminase" evidence="2">
    <location>
        <begin position="3"/>
        <end position="125"/>
    </location>
</feature>
<dbReference type="PANTHER" id="PTHR11079:SF149">
    <property type="entry name" value="TRNA-SPECIFIC ADENOSINE DEAMINASE 2"/>
    <property type="match status" value="1"/>
</dbReference>
<dbReference type="Gene3D" id="3.40.140.10">
    <property type="entry name" value="Cytidine Deaminase, domain 2"/>
    <property type="match status" value="1"/>
</dbReference>
<dbReference type="SUPFAM" id="SSF53927">
    <property type="entry name" value="Cytidine deaminase-like"/>
    <property type="match status" value="1"/>
</dbReference>
<organism evidence="3 4">
    <name type="scientific">Cardiosporidium cionae</name>
    <dbReference type="NCBI Taxonomy" id="476202"/>
    <lineage>
        <taxon>Eukaryota</taxon>
        <taxon>Sar</taxon>
        <taxon>Alveolata</taxon>
        <taxon>Apicomplexa</taxon>
        <taxon>Aconoidasida</taxon>
        <taxon>Nephromycida</taxon>
        <taxon>Cardiosporidium</taxon>
    </lineage>
</organism>
<evidence type="ECO:0000313" key="3">
    <source>
        <dbReference type="EMBL" id="KAF8821257.1"/>
    </source>
</evidence>
<dbReference type="Proteomes" id="UP000823046">
    <property type="component" value="Unassembled WGS sequence"/>
</dbReference>
<evidence type="ECO:0000259" key="2">
    <source>
        <dbReference type="PROSITE" id="PS51747"/>
    </source>
</evidence>
<name>A0ABQ7JB89_9APIC</name>
<protein>
    <submittedName>
        <fullName evidence="3">CMP/dCMP deaminase, zinc-binding</fullName>
    </submittedName>
</protein>
<gene>
    <name evidence="3" type="ORF">IE077_002253</name>
</gene>
<accession>A0ABQ7JB89</accession>
<dbReference type="EMBL" id="JADAQX010000206">
    <property type="protein sequence ID" value="KAF8821257.1"/>
    <property type="molecule type" value="Genomic_DNA"/>
</dbReference>